<dbReference type="PROSITE" id="PS50893">
    <property type="entry name" value="ABC_TRANSPORTER_2"/>
    <property type="match status" value="1"/>
</dbReference>
<organism evidence="9 10">
    <name type="scientific">Sandaracinus amylolyticus</name>
    <dbReference type="NCBI Taxonomy" id="927083"/>
    <lineage>
        <taxon>Bacteria</taxon>
        <taxon>Pseudomonadati</taxon>
        <taxon>Myxococcota</taxon>
        <taxon>Polyangia</taxon>
        <taxon>Polyangiales</taxon>
        <taxon>Sandaracinaceae</taxon>
        <taxon>Sandaracinus</taxon>
    </lineage>
</organism>
<keyword evidence="3" id="KW-0813">Transport</keyword>
<dbReference type="PANTHER" id="PTHR43297:SF2">
    <property type="entry name" value="DIPEPTIDE TRANSPORT ATP-BINDING PROTEIN DPPD"/>
    <property type="match status" value="1"/>
</dbReference>
<evidence type="ECO:0000256" key="7">
    <source>
        <dbReference type="ARBA" id="ARBA00023136"/>
    </source>
</evidence>
<name>A0A0F6W4M3_9BACT</name>
<keyword evidence="7" id="KW-0472">Membrane</keyword>
<proteinExistence type="inferred from homology"/>
<evidence type="ECO:0000256" key="1">
    <source>
        <dbReference type="ARBA" id="ARBA00004417"/>
    </source>
</evidence>
<dbReference type="OrthoDB" id="9809450at2"/>
<dbReference type="KEGG" id="samy:DB32_004357"/>
<dbReference type="GO" id="GO:0016887">
    <property type="term" value="F:ATP hydrolysis activity"/>
    <property type="evidence" value="ECO:0007669"/>
    <property type="project" value="InterPro"/>
</dbReference>
<evidence type="ECO:0000256" key="2">
    <source>
        <dbReference type="ARBA" id="ARBA00005417"/>
    </source>
</evidence>
<dbReference type="InterPro" id="IPR003593">
    <property type="entry name" value="AAA+_ATPase"/>
</dbReference>
<dbReference type="InterPro" id="IPR013563">
    <property type="entry name" value="Oligopep_ABC_C"/>
</dbReference>
<gene>
    <name evidence="9" type="ORF">DB32_004357</name>
</gene>
<feature type="domain" description="ABC transporter" evidence="8">
    <location>
        <begin position="6"/>
        <end position="256"/>
    </location>
</feature>
<dbReference type="GO" id="GO:0005524">
    <property type="term" value="F:ATP binding"/>
    <property type="evidence" value="ECO:0007669"/>
    <property type="project" value="UniProtKB-KW"/>
</dbReference>
<keyword evidence="5" id="KW-0547">Nucleotide-binding</keyword>
<reference evidence="9 10" key="1">
    <citation type="submission" date="2015-03" db="EMBL/GenBank/DDBJ databases">
        <title>Genome assembly of Sandaracinus amylolyticus DSM 53668.</title>
        <authorList>
            <person name="Sharma G."/>
            <person name="Subramanian S."/>
        </authorList>
    </citation>
    <scope>NUCLEOTIDE SEQUENCE [LARGE SCALE GENOMIC DNA]</scope>
    <source>
        <strain evidence="9 10">DSM 53668</strain>
    </source>
</reference>
<dbReference type="RefSeq" id="WP_075097581.1">
    <property type="nucleotide sequence ID" value="NZ_CP011125.1"/>
</dbReference>
<dbReference type="Pfam" id="PF00005">
    <property type="entry name" value="ABC_tran"/>
    <property type="match status" value="1"/>
</dbReference>
<dbReference type="STRING" id="927083.DB32_004357"/>
<comment type="subcellular location">
    <subcellularLocation>
        <location evidence="1">Cell inner membrane</location>
        <topology evidence="1">Peripheral membrane protein</topology>
    </subcellularLocation>
</comment>
<keyword evidence="10" id="KW-1185">Reference proteome</keyword>
<dbReference type="AlphaFoldDB" id="A0A0F6W4M3"/>
<evidence type="ECO:0000256" key="3">
    <source>
        <dbReference type="ARBA" id="ARBA00022448"/>
    </source>
</evidence>
<dbReference type="InterPro" id="IPR003439">
    <property type="entry name" value="ABC_transporter-like_ATP-bd"/>
</dbReference>
<dbReference type="InterPro" id="IPR017871">
    <property type="entry name" value="ABC_transporter-like_CS"/>
</dbReference>
<dbReference type="GO" id="GO:0015833">
    <property type="term" value="P:peptide transport"/>
    <property type="evidence" value="ECO:0007669"/>
    <property type="project" value="InterPro"/>
</dbReference>
<keyword evidence="4" id="KW-1003">Cell membrane</keyword>
<dbReference type="InterPro" id="IPR027417">
    <property type="entry name" value="P-loop_NTPase"/>
</dbReference>
<dbReference type="InterPro" id="IPR050388">
    <property type="entry name" value="ABC_Ni/Peptide_Import"/>
</dbReference>
<dbReference type="SUPFAM" id="SSF52540">
    <property type="entry name" value="P-loop containing nucleoside triphosphate hydrolases"/>
    <property type="match status" value="1"/>
</dbReference>
<evidence type="ECO:0000256" key="6">
    <source>
        <dbReference type="ARBA" id="ARBA00022840"/>
    </source>
</evidence>
<comment type="similarity">
    <text evidence="2">Belongs to the ABC transporter superfamily.</text>
</comment>
<dbReference type="FunFam" id="3.40.50.300:FF:000016">
    <property type="entry name" value="Oligopeptide ABC transporter ATP-binding component"/>
    <property type="match status" value="1"/>
</dbReference>
<dbReference type="Gene3D" id="3.40.50.300">
    <property type="entry name" value="P-loop containing nucleotide triphosphate hydrolases"/>
    <property type="match status" value="1"/>
</dbReference>
<protein>
    <submittedName>
        <fullName evidence="9">Oligopeptide transport ATP-binding protein OppD</fullName>
    </submittedName>
</protein>
<evidence type="ECO:0000256" key="5">
    <source>
        <dbReference type="ARBA" id="ARBA00022741"/>
    </source>
</evidence>
<dbReference type="PROSITE" id="PS00211">
    <property type="entry name" value="ABC_TRANSPORTER_1"/>
    <property type="match status" value="1"/>
</dbReference>
<evidence type="ECO:0000313" key="9">
    <source>
        <dbReference type="EMBL" id="AKF07208.1"/>
    </source>
</evidence>
<dbReference type="EMBL" id="CP011125">
    <property type="protein sequence ID" value="AKF07208.1"/>
    <property type="molecule type" value="Genomic_DNA"/>
</dbReference>
<dbReference type="NCBIfam" id="TIGR01727">
    <property type="entry name" value="oligo_HPY"/>
    <property type="match status" value="1"/>
</dbReference>
<dbReference type="SMART" id="SM00382">
    <property type="entry name" value="AAA"/>
    <property type="match status" value="1"/>
</dbReference>
<evidence type="ECO:0000259" key="8">
    <source>
        <dbReference type="PROSITE" id="PS50893"/>
    </source>
</evidence>
<evidence type="ECO:0000313" key="10">
    <source>
        <dbReference type="Proteomes" id="UP000034883"/>
    </source>
</evidence>
<dbReference type="Pfam" id="PF08352">
    <property type="entry name" value="oligo_HPY"/>
    <property type="match status" value="1"/>
</dbReference>
<keyword evidence="6 9" id="KW-0067">ATP-binding</keyword>
<dbReference type="Proteomes" id="UP000034883">
    <property type="component" value="Chromosome"/>
</dbReference>
<dbReference type="CDD" id="cd03257">
    <property type="entry name" value="ABC_NikE_OppD_transporters"/>
    <property type="match status" value="1"/>
</dbReference>
<dbReference type="GO" id="GO:0005886">
    <property type="term" value="C:plasma membrane"/>
    <property type="evidence" value="ECO:0007669"/>
    <property type="project" value="UniProtKB-SubCell"/>
</dbReference>
<dbReference type="PANTHER" id="PTHR43297">
    <property type="entry name" value="OLIGOPEPTIDE TRANSPORT ATP-BINDING PROTEIN APPD"/>
    <property type="match status" value="1"/>
</dbReference>
<accession>A0A0F6W4M3</accession>
<evidence type="ECO:0000256" key="4">
    <source>
        <dbReference type="ARBA" id="ARBA00022475"/>
    </source>
</evidence>
<sequence length="348" mass="36876">MAEPLLVVEDLVTVFETDEGPVRAVDGVSFEVPRGGTLALVGESGCGKSVTSLSIMGLVPEPGHVAAGRILFGGRDLATMDERAMRALRGRRISMIFQDPSSSLNPVYTVGRQIEETLRAHLAMSAKAARARAIELLARVGIPAPSERIDAYPHQLSGGMRQRVMIAIALACEPELLIADEPTTALDVTIQAQILELLGALQRETGTSVILITHDLGVVAELADEVVVMYAGRVVERAQKSALFTSPRHPYTRGLLRSVPSSTAVSRAARLPTIRGVVPDLRALPAGCRFQDRCEHAAPACRDADPALVALTMGAAPDALSSHRVACVRESELASGALATQSQETGVV</sequence>